<organism evidence="7 8">
    <name type="scientific">Sinanodonta woodiana</name>
    <name type="common">Chinese pond mussel</name>
    <name type="synonym">Anodonta woodiana</name>
    <dbReference type="NCBI Taxonomy" id="1069815"/>
    <lineage>
        <taxon>Eukaryota</taxon>
        <taxon>Metazoa</taxon>
        <taxon>Spiralia</taxon>
        <taxon>Lophotrochozoa</taxon>
        <taxon>Mollusca</taxon>
        <taxon>Bivalvia</taxon>
        <taxon>Autobranchia</taxon>
        <taxon>Heteroconchia</taxon>
        <taxon>Palaeoheterodonta</taxon>
        <taxon>Unionida</taxon>
        <taxon>Unionoidea</taxon>
        <taxon>Unionidae</taxon>
        <taxon>Unioninae</taxon>
        <taxon>Sinanodonta</taxon>
    </lineage>
</organism>
<dbReference type="InterPro" id="IPR053243">
    <property type="entry name" value="SJ_maturation_regulator"/>
</dbReference>
<dbReference type="SMART" id="SM00202">
    <property type="entry name" value="SR"/>
    <property type="match status" value="1"/>
</dbReference>
<comment type="caution">
    <text evidence="5">Lacks conserved residue(s) required for the propagation of feature annotation.</text>
</comment>
<comment type="caution">
    <text evidence="7">The sequence shown here is derived from an EMBL/GenBank/DDBJ whole genome shotgun (WGS) entry which is preliminary data.</text>
</comment>
<evidence type="ECO:0000256" key="2">
    <source>
        <dbReference type="ARBA" id="ARBA00022737"/>
    </source>
</evidence>
<feature type="disulfide bond" evidence="5">
    <location>
        <begin position="335"/>
        <end position="345"/>
    </location>
</feature>
<dbReference type="Pfam" id="PF00530">
    <property type="entry name" value="SRCR"/>
    <property type="match status" value="1"/>
</dbReference>
<gene>
    <name evidence="7" type="ORF">ACJMK2_036501</name>
</gene>
<protein>
    <recommendedName>
        <fullName evidence="6">SRCR domain-containing protein</fullName>
    </recommendedName>
</protein>
<dbReference type="PROSITE" id="PS50287">
    <property type="entry name" value="SRCR_2"/>
    <property type="match status" value="1"/>
</dbReference>
<evidence type="ECO:0000256" key="3">
    <source>
        <dbReference type="ARBA" id="ARBA00023157"/>
    </source>
</evidence>
<keyword evidence="2" id="KW-0677">Repeat</keyword>
<evidence type="ECO:0000256" key="1">
    <source>
        <dbReference type="ARBA" id="ARBA00022729"/>
    </source>
</evidence>
<accession>A0ABD3WHR8</accession>
<dbReference type="PANTHER" id="PTHR47653:SF1">
    <property type="entry name" value="DELETED IN MALIGNANT BRAIN TUMORS 1 PROTEIN"/>
    <property type="match status" value="1"/>
</dbReference>
<reference evidence="7 8" key="1">
    <citation type="submission" date="2024-11" db="EMBL/GenBank/DDBJ databases">
        <title>Chromosome-level genome assembly of the freshwater bivalve Anodonta woodiana.</title>
        <authorList>
            <person name="Chen X."/>
        </authorList>
    </citation>
    <scope>NUCLEOTIDE SEQUENCE [LARGE SCALE GENOMIC DNA]</scope>
    <source>
        <strain evidence="7">MN2024</strain>
        <tissue evidence="7">Gills</tissue>
    </source>
</reference>
<dbReference type="PANTHER" id="PTHR47653">
    <property type="entry name" value="PROTEIN BARK BEETLE"/>
    <property type="match status" value="1"/>
</dbReference>
<feature type="domain" description="SRCR" evidence="6">
    <location>
        <begin position="265"/>
        <end position="346"/>
    </location>
</feature>
<dbReference type="SUPFAM" id="SSF56487">
    <property type="entry name" value="SRCR-like"/>
    <property type="match status" value="1"/>
</dbReference>
<dbReference type="AlphaFoldDB" id="A0ABD3WHR8"/>
<dbReference type="EMBL" id="JBJQND010000006">
    <property type="protein sequence ID" value="KAL3873372.1"/>
    <property type="molecule type" value="Genomic_DNA"/>
</dbReference>
<keyword evidence="4" id="KW-0325">Glycoprotein</keyword>
<evidence type="ECO:0000259" key="6">
    <source>
        <dbReference type="PROSITE" id="PS50287"/>
    </source>
</evidence>
<evidence type="ECO:0000313" key="7">
    <source>
        <dbReference type="EMBL" id="KAL3873372.1"/>
    </source>
</evidence>
<keyword evidence="8" id="KW-1185">Reference proteome</keyword>
<name>A0ABD3WHR8_SINWO</name>
<dbReference type="InterPro" id="IPR036772">
    <property type="entry name" value="SRCR-like_dom_sf"/>
</dbReference>
<keyword evidence="3 5" id="KW-1015">Disulfide bond</keyword>
<evidence type="ECO:0000313" key="8">
    <source>
        <dbReference type="Proteomes" id="UP001634394"/>
    </source>
</evidence>
<proteinExistence type="predicted"/>
<dbReference type="Proteomes" id="UP001634394">
    <property type="component" value="Unassembled WGS sequence"/>
</dbReference>
<dbReference type="Gene3D" id="3.10.250.10">
    <property type="entry name" value="SRCR-like domain"/>
    <property type="match status" value="1"/>
</dbReference>
<evidence type="ECO:0000256" key="5">
    <source>
        <dbReference type="PROSITE-ProRule" id="PRU00196"/>
    </source>
</evidence>
<dbReference type="InterPro" id="IPR001190">
    <property type="entry name" value="SRCR"/>
</dbReference>
<evidence type="ECO:0000256" key="4">
    <source>
        <dbReference type="ARBA" id="ARBA00023180"/>
    </source>
</evidence>
<keyword evidence="1" id="KW-0732">Signal</keyword>
<sequence length="445" mass="50704">MDKEIKSLDYKHMLLTLRLKKKLAYVRGIQKSLRKQREHKFAEDSKEFPFGVYGGRPLYSYRYEVDQIIQDKHPRIRRLKQVERYMANGRICGRIIDEEDAKRQFQMIMDDHHKSRPLPRTEKPHQGRVFGAIRDQKITPPPRGQDPVIANGIIYNLWHIPIDCRDPEILAKAEFEGAGIVISTKKAVIRDGRPYKIKGNIEIDPKGCLYIEPGTVFHFAPGRGIMVNGTLIARGSIIDGKRIIMTKDPDSASVTGPSSPWPTDARLVDGNITRDGRLELFYMGKWRGVCTNYNNYTGIDVNATCLHLGFVYGNFTYHSFAQNETDYMIYEKPGCLGSENSLFDCPGKNNFYNSTNVLRFDGVLVYNESLSWLEYLNISYAGLDILKNEKMRHSRASISASPFVLLMNNVTITNGAYDGLNLTEIRGNIHIANSTLAYNRGKTCF</sequence>